<dbReference type="Gene3D" id="2.40.30.170">
    <property type="match status" value="1"/>
</dbReference>
<dbReference type="Gene3D" id="1.10.287.470">
    <property type="entry name" value="Helix hairpin bin"/>
    <property type="match status" value="1"/>
</dbReference>
<evidence type="ECO:0000313" key="7">
    <source>
        <dbReference type="Proteomes" id="UP000187417"/>
    </source>
</evidence>
<dbReference type="Gene3D" id="2.40.50.100">
    <property type="match status" value="1"/>
</dbReference>
<dbReference type="Pfam" id="PF25876">
    <property type="entry name" value="HH_MFP_RND"/>
    <property type="match status" value="1"/>
</dbReference>
<evidence type="ECO:0000259" key="5">
    <source>
        <dbReference type="Pfam" id="PF25954"/>
    </source>
</evidence>
<dbReference type="InterPro" id="IPR058624">
    <property type="entry name" value="MdtA-like_HH"/>
</dbReference>
<feature type="domain" description="CusB-like beta-barrel" evidence="5">
    <location>
        <begin position="209"/>
        <end position="282"/>
    </location>
</feature>
<dbReference type="STRING" id="28117.BHV66_04810"/>
<dbReference type="InterPro" id="IPR058792">
    <property type="entry name" value="Beta-barrel_RND_2"/>
</dbReference>
<comment type="caution">
    <text evidence="6">The sequence shown here is derived from an EMBL/GenBank/DDBJ whole genome shotgun (WGS) entry which is preliminary data.</text>
</comment>
<dbReference type="AlphaFoldDB" id="A0A1Q6F721"/>
<organism evidence="6 7">
    <name type="scientific">Alistipes putredinis</name>
    <dbReference type="NCBI Taxonomy" id="28117"/>
    <lineage>
        <taxon>Bacteria</taxon>
        <taxon>Pseudomonadati</taxon>
        <taxon>Bacteroidota</taxon>
        <taxon>Bacteroidia</taxon>
        <taxon>Bacteroidales</taxon>
        <taxon>Rikenellaceae</taxon>
        <taxon>Alistipes</taxon>
    </lineage>
</organism>
<dbReference type="GO" id="GO:1990281">
    <property type="term" value="C:efflux pump complex"/>
    <property type="evidence" value="ECO:0007669"/>
    <property type="project" value="TreeGrafter"/>
</dbReference>
<dbReference type="Pfam" id="PF25917">
    <property type="entry name" value="BSH_RND"/>
    <property type="match status" value="1"/>
</dbReference>
<evidence type="ECO:0000313" key="6">
    <source>
        <dbReference type="EMBL" id="OKY94671.1"/>
    </source>
</evidence>
<protein>
    <submittedName>
        <fullName evidence="6">Efflux transporter periplasmic adaptor subunit</fullName>
    </submittedName>
</protein>
<dbReference type="NCBIfam" id="TIGR01730">
    <property type="entry name" value="RND_mfp"/>
    <property type="match status" value="1"/>
</dbReference>
<feature type="domain" description="Multidrug resistance protein MdtA-like barrel-sandwich hybrid" evidence="4">
    <location>
        <begin position="58"/>
        <end position="197"/>
    </location>
</feature>
<dbReference type="PANTHER" id="PTHR30469">
    <property type="entry name" value="MULTIDRUG RESISTANCE PROTEIN MDTA"/>
    <property type="match status" value="1"/>
</dbReference>
<dbReference type="SUPFAM" id="SSF111369">
    <property type="entry name" value="HlyD-like secretion proteins"/>
    <property type="match status" value="1"/>
</dbReference>
<accession>A0A1Q6F721</accession>
<evidence type="ECO:0000259" key="3">
    <source>
        <dbReference type="Pfam" id="PF25876"/>
    </source>
</evidence>
<feature type="domain" description="Multidrug resistance protein MdtA-like alpha-helical hairpin" evidence="3">
    <location>
        <begin position="98"/>
        <end position="167"/>
    </location>
</feature>
<dbReference type="Gene3D" id="2.40.420.20">
    <property type="match status" value="1"/>
</dbReference>
<dbReference type="RefSeq" id="WP_278339206.1">
    <property type="nucleotide sequence ID" value="NZ_MNQH01000025.1"/>
</dbReference>
<feature type="region of interest" description="Disordered" evidence="2">
    <location>
        <begin position="374"/>
        <end position="396"/>
    </location>
</feature>
<sequence>MKKRNLLIAAGVVAAGVCIWLIARPSKGPKVLLETAPISHITIRNSVTATGTVEPVTQVEVGTQVSGIIDKLYADYNDQVKAGQLIAEMDKVTLQAELESAQAQLASSKTEYEYQTKNYARTKTLHEKQLVSDAEYDQAFYLYETARNAYEQSQAAMVKVKRNLGYATITSPIDGVVISRAVEEGQTVAAGFETPTLFTIANDLTQMQVVADVDEADIGQVADGQRVQFSVDAYPDDTFEGTVLQVRLEATTESNVVTYEVVIDAPNPDLKLKPGLTANVTIFTLEKDDATAVPTKALCFVPNAELLGELGLTIDQTEQQAAPGSRELWVKEGTTLRPRRVYAGAASGDMTEITEGLTGSEEIVTGLVTAKPREEAAAIERSPFMPGPPGSNNKKK</sequence>
<dbReference type="Pfam" id="PF25954">
    <property type="entry name" value="Beta-barrel_RND_2"/>
    <property type="match status" value="1"/>
</dbReference>
<dbReference type="InterPro" id="IPR058625">
    <property type="entry name" value="MdtA-like_BSH"/>
</dbReference>
<name>A0A1Q6F721_9BACT</name>
<reference evidence="6 7" key="1">
    <citation type="journal article" date="2016" name="Nat. Biotechnol.">
        <title>Measurement of bacterial replication rates in microbial communities.</title>
        <authorList>
            <person name="Brown C.T."/>
            <person name="Olm M.R."/>
            <person name="Thomas B.C."/>
            <person name="Banfield J.F."/>
        </authorList>
    </citation>
    <scope>NUCLEOTIDE SEQUENCE [LARGE SCALE GENOMIC DNA]</scope>
    <source>
        <strain evidence="6">CAG:67_53_122</strain>
    </source>
</reference>
<dbReference type="PANTHER" id="PTHR30469:SF33">
    <property type="entry name" value="SLR1207 PROTEIN"/>
    <property type="match status" value="1"/>
</dbReference>
<evidence type="ECO:0000256" key="1">
    <source>
        <dbReference type="ARBA" id="ARBA00009477"/>
    </source>
</evidence>
<dbReference type="FunFam" id="2.40.30.170:FF:000010">
    <property type="entry name" value="Efflux RND transporter periplasmic adaptor subunit"/>
    <property type="match status" value="1"/>
</dbReference>
<evidence type="ECO:0000259" key="4">
    <source>
        <dbReference type="Pfam" id="PF25917"/>
    </source>
</evidence>
<gene>
    <name evidence="6" type="ORF">BHV66_04810</name>
</gene>
<comment type="similarity">
    <text evidence="1">Belongs to the membrane fusion protein (MFP) (TC 8.A.1) family.</text>
</comment>
<evidence type="ECO:0000256" key="2">
    <source>
        <dbReference type="SAM" id="MobiDB-lite"/>
    </source>
</evidence>
<dbReference type="EMBL" id="MNQH01000025">
    <property type="protein sequence ID" value="OKY94671.1"/>
    <property type="molecule type" value="Genomic_DNA"/>
</dbReference>
<dbReference type="GO" id="GO:0015562">
    <property type="term" value="F:efflux transmembrane transporter activity"/>
    <property type="evidence" value="ECO:0007669"/>
    <property type="project" value="TreeGrafter"/>
</dbReference>
<proteinExistence type="inferred from homology"/>
<dbReference type="Proteomes" id="UP000187417">
    <property type="component" value="Unassembled WGS sequence"/>
</dbReference>
<dbReference type="InterPro" id="IPR006143">
    <property type="entry name" value="RND_pump_MFP"/>
</dbReference>